<evidence type="ECO:0000256" key="9">
    <source>
        <dbReference type="ARBA" id="ARBA00023125"/>
    </source>
</evidence>
<dbReference type="PRINTS" id="PR00696">
    <property type="entry name" value="RSOLVASERUVC"/>
</dbReference>
<keyword evidence="3" id="KW-0540">Nuclease</keyword>
<sequence length="163" mass="18466">MRVIGIDPGNQSTGWCVLDYDHAQLPSFVDFGIIKTNVKFSYIKRLFFIHNAINNVVNIYKPLQMATEISFLNKNPRSSLSLERLRGAVLLTSAILNLEVFEYHACKIKEVIVGCGHASKDQVRYMVCKELDIENKPIKHDAYDACAIAMCHIYITRSIISSI</sequence>
<evidence type="ECO:0000256" key="6">
    <source>
        <dbReference type="ARBA" id="ARBA00022763"/>
    </source>
</evidence>
<proteinExistence type="inferred from homology"/>
<dbReference type="EMBL" id="CAWVOK010000018">
    <property type="protein sequence ID" value="CAK8162978.1"/>
    <property type="molecule type" value="Genomic_DNA"/>
</dbReference>
<dbReference type="InterPro" id="IPR002176">
    <property type="entry name" value="X-over_junc_endoDNase_RuvC"/>
</dbReference>
<evidence type="ECO:0000256" key="8">
    <source>
        <dbReference type="ARBA" id="ARBA00022842"/>
    </source>
</evidence>
<dbReference type="Pfam" id="PF02075">
    <property type="entry name" value="RuvC"/>
    <property type="match status" value="1"/>
</dbReference>
<evidence type="ECO:0000256" key="7">
    <source>
        <dbReference type="ARBA" id="ARBA00022801"/>
    </source>
</evidence>
<protein>
    <recommendedName>
        <fullName evidence="12">Crossover junction endodeoxyribonuclease RuvC</fullName>
        <ecNumber evidence="12">3.1.21.10</ecNumber>
    </recommendedName>
</protein>
<keyword evidence="14" id="KW-1185">Reference proteome</keyword>
<comment type="caution">
    <text evidence="13">The sequence shown here is derived from an EMBL/GenBank/DDBJ whole genome shotgun (WGS) entry which is preliminary data.</text>
</comment>
<keyword evidence="9" id="KW-0238">DNA-binding</keyword>
<keyword evidence="5" id="KW-0255">Endonuclease</keyword>
<dbReference type="SUPFAM" id="SSF53098">
    <property type="entry name" value="Ribonuclease H-like"/>
    <property type="match status" value="1"/>
</dbReference>
<dbReference type="CDD" id="cd16962">
    <property type="entry name" value="RuvC"/>
    <property type="match status" value="1"/>
</dbReference>
<dbReference type="NCBIfam" id="TIGR00228">
    <property type="entry name" value="ruvC"/>
    <property type="match status" value="1"/>
</dbReference>
<comment type="similarity">
    <text evidence="1">Belongs to the RuvC family.</text>
</comment>
<evidence type="ECO:0000256" key="11">
    <source>
        <dbReference type="ARBA" id="ARBA00023204"/>
    </source>
</evidence>
<dbReference type="PANTHER" id="PTHR30194:SF3">
    <property type="entry name" value="CROSSOVER JUNCTION ENDODEOXYRIBONUCLEASE RUVC"/>
    <property type="match status" value="1"/>
</dbReference>
<name>A0ABM9N865_9RICK</name>
<keyword evidence="6" id="KW-0227">DNA damage</keyword>
<organism evidence="13 14">
    <name type="scientific">Candidatus Xenohaliotis californiensis</name>
    <dbReference type="NCBI Taxonomy" id="84677"/>
    <lineage>
        <taxon>Bacteria</taxon>
        <taxon>Pseudomonadati</taxon>
        <taxon>Pseudomonadota</taxon>
        <taxon>Alphaproteobacteria</taxon>
        <taxon>Rickettsiales</taxon>
        <taxon>Anaplasmataceae</taxon>
        <taxon>Candidatus Xenohaliotis</taxon>
    </lineage>
</organism>
<evidence type="ECO:0000256" key="1">
    <source>
        <dbReference type="ARBA" id="ARBA00009518"/>
    </source>
</evidence>
<keyword evidence="2" id="KW-0963">Cytoplasm</keyword>
<evidence type="ECO:0000256" key="2">
    <source>
        <dbReference type="ARBA" id="ARBA00022490"/>
    </source>
</evidence>
<dbReference type="InterPro" id="IPR012337">
    <property type="entry name" value="RNaseH-like_sf"/>
</dbReference>
<evidence type="ECO:0000256" key="4">
    <source>
        <dbReference type="ARBA" id="ARBA00022723"/>
    </source>
</evidence>
<reference evidence="13 14" key="1">
    <citation type="submission" date="2024-01" db="EMBL/GenBank/DDBJ databases">
        <authorList>
            <person name="Kunselman E."/>
        </authorList>
    </citation>
    <scope>NUCLEOTIDE SEQUENCE [LARGE SCALE GENOMIC DNA]</scope>
    <source>
        <strain evidence="13">2 abalone samples</strain>
    </source>
</reference>
<keyword evidence="11" id="KW-0234">DNA repair</keyword>
<keyword evidence="8" id="KW-0460">Magnesium</keyword>
<keyword evidence="4" id="KW-0479">Metal-binding</keyword>
<evidence type="ECO:0000256" key="10">
    <source>
        <dbReference type="ARBA" id="ARBA00023172"/>
    </source>
</evidence>
<evidence type="ECO:0000256" key="5">
    <source>
        <dbReference type="ARBA" id="ARBA00022759"/>
    </source>
</evidence>
<dbReference type="GO" id="GO:0008821">
    <property type="term" value="F:crossover junction DNA endonuclease activity"/>
    <property type="evidence" value="ECO:0007669"/>
    <property type="project" value="UniProtKB-EC"/>
</dbReference>
<evidence type="ECO:0000313" key="13">
    <source>
        <dbReference type="EMBL" id="CAK8162978.1"/>
    </source>
</evidence>
<evidence type="ECO:0000256" key="3">
    <source>
        <dbReference type="ARBA" id="ARBA00022722"/>
    </source>
</evidence>
<dbReference type="Proteomes" id="UP001314181">
    <property type="component" value="Unassembled WGS sequence"/>
</dbReference>
<keyword evidence="7 13" id="KW-0378">Hydrolase</keyword>
<evidence type="ECO:0000256" key="12">
    <source>
        <dbReference type="NCBIfam" id="TIGR00228"/>
    </source>
</evidence>
<dbReference type="Gene3D" id="3.30.420.10">
    <property type="entry name" value="Ribonuclease H-like superfamily/Ribonuclease H"/>
    <property type="match status" value="1"/>
</dbReference>
<dbReference type="EC" id="3.1.21.10" evidence="12"/>
<dbReference type="InterPro" id="IPR036397">
    <property type="entry name" value="RNaseH_sf"/>
</dbReference>
<gene>
    <name evidence="13" type="primary">ruvC</name>
    <name evidence="13" type="ORF">CAXC1_260050</name>
</gene>
<evidence type="ECO:0000313" key="14">
    <source>
        <dbReference type="Proteomes" id="UP001314181"/>
    </source>
</evidence>
<accession>A0ABM9N865</accession>
<keyword evidence="10" id="KW-0233">DNA recombination</keyword>
<dbReference type="PANTHER" id="PTHR30194">
    <property type="entry name" value="CROSSOVER JUNCTION ENDODEOXYRIBONUCLEASE RUVC"/>
    <property type="match status" value="1"/>
</dbReference>
<dbReference type="RefSeq" id="WP_338363979.1">
    <property type="nucleotide sequence ID" value="NZ_CAWVOK010000018.1"/>
</dbReference>